<evidence type="ECO:0000256" key="3">
    <source>
        <dbReference type="ARBA" id="ARBA00023002"/>
    </source>
</evidence>
<dbReference type="InterPro" id="IPR036318">
    <property type="entry name" value="FAD-bd_PCMH-like_sf"/>
</dbReference>
<reference evidence="5 6" key="1">
    <citation type="submission" date="2018-08" db="EMBL/GenBank/DDBJ databases">
        <title>Meiothermus cateniformans JCM 15151 genome sequencing project.</title>
        <authorList>
            <person name="Da Costa M.S."/>
            <person name="Albuquerque L."/>
            <person name="Raposo P."/>
            <person name="Froufe H.J.C."/>
            <person name="Barroso C.S."/>
            <person name="Egas C."/>
        </authorList>
    </citation>
    <scope>NUCLEOTIDE SEQUENCE [LARGE SCALE GENOMIC DNA]</scope>
    <source>
        <strain evidence="5 6">JCM 15151</strain>
    </source>
</reference>
<dbReference type="Gene3D" id="3.30.465.10">
    <property type="match status" value="1"/>
</dbReference>
<dbReference type="Pfam" id="PF03450">
    <property type="entry name" value="CO_deh_flav_C"/>
    <property type="match status" value="1"/>
</dbReference>
<sequence>MIPAAFEYKRPMSLEEALSHLAQYGTDARVLAGGQSLIPAMRYRLAQPAVLVDINKLPNLGYMKEENGMLCLGALVRDTDVEFSPEIRSRYHLISDVSMVVADPIVRFRATVVGSLCHNDPSGDWAAAAIAARAQMVIQGPGGARVEPIDQFLVDSFATSIGEGEMAVEVRFPVPNTLTSGAYEKIERKVGDYATAAAAVQIELNPDGTIKEAGIGITAVAHMPLRVEEGEKILRGQKPTLELIRAAAEEARKIADPNPDARGSAEYKKDMARVLVGRGLIKALKRLNVVVA</sequence>
<dbReference type="SUPFAM" id="SSF55447">
    <property type="entry name" value="CO dehydrogenase flavoprotein C-terminal domain-like"/>
    <property type="match status" value="1"/>
</dbReference>
<dbReference type="Proteomes" id="UP000266089">
    <property type="component" value="Unassembled WGS sequence"/>
</dbReference>
<dbReference type="AlphaFoldDB" id="A0A399E605"/>
<dbReference type="InterPro" id="IPR051312">
    <property type="entry name" value="Diverse_Substr_Oxidored"/>
</dbReference>
<evidence type="ECO:0000313" key="5">
    <source>
        <dbReference type="EMBL" id="RIH79368.1"/>
    </source>
</evidence>
<accession>A0A399E605</accession>
<name>A0A399E605_9DEIN</name>
<keyword evidence="3 5" id="KW-0560">Oxidoreductase</keyword>
<dbReference type="InterPro" id="IPR016166">
    <property type="entry name" value="FAD-bd_PCMH"/>
</dbReference>
<evidence type="ECO:0000259" key="4">
    <source>
        <dbReference type="PROSITE" id="PS51387"/>
    </source>
</evidence>
<dbReference type="RefSeq" id="WP_027887917.1">
    <property type="nucleotide sequence ID" value="NZ_JBHSXZ010000009.1"/>
</dbReference>
<dbReference type="Gene3D" id="3.30.390.50">
    <property type="entry name" value="CO dehydrogenase flavoprotein, C-terminal domain"/>
    <property type="match status" value="1"/>
</dbReference>
<proteinExistence type="predicted"/>
<evidence type="ECO:0000313" key="6">
    <source>
        <dbReference type="Proteomes" id="UP000266089"/>
    </source>
</evidence>
<gene>
    <name evidence="5" type="primary">cutM_1</name>
    <name evidence="5" type="ORF">Mcate_00364</name>
</gene>
<dbReference type="PROSITE" id="PS51387">
    <property type="entry name" value="FAD_PCMH"/>
    <property type="match status" value="1"/>
</dbReference>
<dbReference type="Pfam" id="PF00941">
    <property type="entry name" value="FAD_binding_5"/>
    <property type="match status" value="1"/>
</dbReference>
<dbReference type="InterPro" id="IPR016167">
    <property type="entry name" value="FAD-bd_PCMH_sub1"/>
</dbReference>
<evidence type="ECO:0000256" key="1">
    <source>
        <dbReference type="ARBA" id="ARBA00022630"/>
    </source>
</evidence>
<dbReference type="PANTHER" id="PTHR42659:SF2">
    <property type="entry name" value="XANTHINE DEHYDROGENASE SUBUNIT C-RELATED"/>
    <property type="match status" value="1"/>
</dbReference>
<dbReference type="EC" id="1.2.5.3" evidence="5"/>
<dbReference type="GO" id="GO:0071949">
    <property type="term" value="F:FAD binding"/>
    <property type="evidence" value="ECO:0007669"/>
    <property type="project" value="InterPro"/>
</dbReference>
<dbReference type="GO" id="GO:0008805">
    <property type="term" value="F:carbon-monoxide oxygenase activity"/>
    <property type="evidence" value="ECO:0007669"/>
    <property type="project" value="UniProtKB-EC"/>
</dbReference>
<dbReference type="InterPro" id="IPR002346">
    <property type="entry name" value="Mopterin_DH_FAD-bd"/>
</dbReference>
<keyword evidence="2" id="KW-0274">FAD</keyword>
<dbReference type="EMBL" id="QWKX01000006">
    <property type="protein sequence ID" value="RIH79368.1"/>
    <property type="molecule type" value="Genomic_DNA"/>
</dbReference>
<dbReference type="SUPFAM" id="SSF56176">
    <property type="entry name" value="FAD-binding/transporter-associated domain-like"/>
    <property type="match status" value="1"/>
</dbReference>
<protein>
    <submittedName>
        <fullName evidence="5">Carbon monoxide dehydrogenase medium chain</fullName>
        <ecNumber evidence="5">1.2.5.3</ecNumber>
    </submittedName>
</protein>
<organism evidence="5 6">
    <name type="scientific">Meiothermus taiwanensis</name>
    <dbReference type="NCBI Taxonomy" id="172827"/>
    <lineage>
        <taxon>Bacteria</taxon>
        <taxon>Thermotogati</taxon>
        <taxon>Deinococcota</taxon>
        <taxon>Deinococci</taxon>
        <taxon>Thermales</taxon>
        <taxon>Thermaceae</taxon>
        <taxon>Meiothermus</taxon>
    </lineage>
</organism>
<dbReference type="OrthoDB" id="9789842at2"/>
<dbReference type="PANTHER" id="PTHR42659">
    <property type="entry name" value="XANTHINE DEHYDROGENASE SUBUNIT C-RELATED"/>
    <property type="match status" value="1"/>
</dbReference>
<evidence type="ECO:0000256" key="2">
    <source>
        <dbReference type="ARBA" id="ARBA00022827"/>
    </source>
</evidence>
<dbReference type="SMART" id="SM01092">
    <property type="entry name" value="CO_deh_flav_C"/>
    <property type="match status" value="1"/>
</dbReference>
<dbReference type="InterPro" id="IPR036683">
    <property type="entry name" value="CO_DH_flav_C_dom_sf"/>
</dbReference>
<dbReference type="InterPro" id="IPR005107">
    <property type="entry name" value="CO_DH_flav_C"/>
</dbReference>
<feature type="domain" description="FAD-binding PCMH-type" evidence="4">
    <location>
        <begin position="1"/>
        <end position="177"/>
    </location>
</feature>
<keyword evidence="1" id="KW-0285">Flavoprotein</keyword>
<comment type="caution">
    <text evidence="5">The sequence shown here is derived from an EMBL/GenBank/DDBJ whole genome shotgun (WGS) entry which is preliminary data.</text>
</comment>
<dbReference type="Gene3D" id="3.30.43.10">
    <property type="entry name" value="Uridine Diphospho-n-acetylenolpyruvylglucosamine Reductase, domain 2"/>
    <property type="match status" value="1"/>
</dbReference>
<dbReference type="InterPro" id="IPR016169">
    <property type="entry name" value="FAD-bd_PCMH_sub2"/>
</dbReference>